<dbReference type="PROSITE" id="PS51096">
    <property type="entry name" value="PTS_EIIA_TYPE_4"/>
    <property type="match status" value="1"/>
</dbReference>
<dbReference type="PROSITE" id="PS51372">
    <property type="entry name" value="PRD_2"/>
    <property type="match status" value="1"/>
</dbReference>
<evidence type="ECO:0000259" key="5">
    <source>
        <dbReference type="PROSITE" id="PS51096"/>
    </source>
</evidence>
<evidence type="ECO:0000256" key="3">
    <source>
        <dbReference type="ARBA" id="ARBA00022840"/>
    </source>
</evidence>
<dbReference type="InterPro" id="IPR003593">
    <property type="entry name" value="AAA+_ATPase"/>
</dbReference>
<dbReference type="InterPro" id="IPR011608">
    <property type="entry name" value="PRD"/>
</dbReference>
<dbReference type="SMART" id="SM00382">
    <property type="entry name" value="AAA"/>
    <property type="match status" value="1"/>
</dbReference>
<feature type="domain" description="Sigma-54 factor interaction" evidence="4">
    <location>
        <begin position="101"/>
        <end position="335"/>
    </location>
</feature>
<dbReference type="InterPro" id="IPR036634">
    <property type="entry name" value="PRD_sf"/>
</dbReference>
<dbReference type="Gene3D" id="1.10.8.60">
    <property type="match status" value="1"/>
</dbReference>
<feature type="domain" description="PTS EIIA type-4" evidence="5">
    <location>
        <begin position="555"/>
        <end position="683"/>
    </location>
</feature>
<evidence type="ECO:0000259" key="6">
    <source>
        <dbReference type="PROSITE" id="PS51372"/>
    </source>
</evidence>
<dbReference type="Pfam" id="PF25601">
    <property type="entry name" value="AAA_lid_14"/>
    <property type="match status" value="1"/>
</dbReference>
<reference evidence="7 8" key="1">
    <citation type="submission" date="2023-06" db="EMBL/GenBank/DDBJ databases">
        <title>Identification and characterization of horizontal gene transfer across gut microbiota members of farm animals based on homology search.</title>
        <authorList>
            <person name="Schwarzerova J."/>
            <person name="Nykrynova M."/>
            <person name="Jureckova K."/>
            <person name="Cejkova D."/>
            <person name="Rychlik I."/>
        </authorList>
    </citation>
    <scope>NUCLEOTIDE SEQUENCE [LARGE SCALE GENOMIC DNA]</scope>
    <source>
        <strain evidence="7 8">ET39</strain>
    </source>
</reference>
<reference evidence="8" key="2">
    <citation type="submission" date="2023-06" db="EMBL/GenBank/DDBJ databases">
        <title>Identification and characterization of horizontal gene transfer across gut microbiota members of farm animals based on homology search.</title>
        <authorList>
            <person name="Zeman M."/>
            <person name="Kubasova T."/>
            <person name="Jahodarova E."/>
            <person name="Nykrynova M."/>
            <person name="Rychlik I."/>
        </authorList>
    </citation>
    <scope>NUCLEOTIDE SEQUENCE [LARGE SCALE GENOMIC DNA]</scope>
    <source>
        <strain evidence="8">ET39</strain>
    </source>
</reference>
<comment type="caution">
    <text evidence="7">The sequence shown here is derived from an EMBL/GenBank/DDBJ whole genome shotgun (WGS) entry which is preliminary data.</text>
</comment>
<sequence>MDNKTQLLQLLKERCEQQTIEENECFSASSLADACHISRNTASQYLNEFVKQMLIVKVNSRPVYFFAKETLEKKLGIELTETSYDSFDDLLSASQKDFEKLIGHDGSLRALISRCQAAVAYPDHGLPILIHGATGTGKSLIANLMYEYGINQGILQKDARFIALNCSEYANNPELLTANLFGHVKGAYTGADSDQPGLIQLADKGVLFLDEVHCLKAECQEKLFQFMDKGIYHKVGDNENWYHSSCHLIFATTEDPQQALLGTMLRRIPITIFVPSLNERPRTEKIELITSMLQKESRHLQRELFISNLAYQTLMDHDYKGNIGELQNVIKATCANVLLHEDEEQLCIHLLDLPDALILAKNSLQMKYYNQEQEETMIPVRNLNRERRASSPLLTLYSHILETFQNSRREKESYDQIITRCKFHVQNFFDLLFFNQKYRFISSNESYLLKMLDKICSIVMNKYSLIVPNSQIKMYSKAFVEYTKNANDALIWLSFHKDDVEPLCAMVKERYPRDYSVACEIIENASLNLDIQMDDFMSIIFTLALIKTDKEENNGRVGLILCHGYSTASSIADTANHLLHEHIFDGIDMELKISIDKIVQLVDDYLKQKSPIQELILLVDMGSLEAIYEMISLSNCNIGLMNYVSTATALEVGHLIQQGKPVKDILSEVKGQFTLSTHFIEGMQKQDAILTICATGFGVAKKISELLTASFPREIPVNVIPYDYQSVLDHGREDTIFTQYDVQLIVGTLDPQIEGIEYLALESVVANDGIQTLLRYVSPYLSEPEQILFRQNIMKNFTLSNIVNHLTILNAEKVIDDVEDFVTEAEERMNISVDPTVRMGLYVHVSCLIERLMLRQGIEHVDGIEAFRSANAWKMEKIREAFSGIEMHYSVEIPDPEIMYILNYF</sequence>
<feature type="domain" description="PRD" evidence="6">
    <location>
        <begin position="809"/>
        <end position="905"/>
    </location>
</feature>
<dbReference type="InterPro" id="IPR002078">
    <property type="entry name" value="Sigma_54_int"/>
</dbReference>
<keyword evidence="2" id="KW-0547">Nucleotide-binding</keyword>
<dbReference type="RefSeq" id="WP_289607224.1">
    <property type="nucleotide sequence ID" value="NZ_JAUDCG010000012.1"/>
</dbReference>
<dbReference type="Gene3D" id="1.10.10.10">
    <property type="entry name" value="Winged helix-like DNA-binding domain superfamily/Winged helix DNA-binding domain"/>
    <property type="match status" value="1"/>
</dbReference>
<keyword evidence="1" id="KW-0808">Transferase</keyword>
<evidence type="ECO:0000313" key="7">
    <source>
        <dbReference type="EMBL" id="MDM8156758.1"/>
    </source>
</evidence>
<dbReference type="InterPro" id="IPR027417">
    <property type="entry name" value="P-loop_NTPase"/>
</dbReference>
<dbReference type="CDD" id="cd00009">
    <property type="entry name" value="AAA"/>
    <property type="match status" value="1"/>
</dbReference>
<protein>
    <submittedName>
        <fullName evidence="7">Sigma 54-interacting transcriptional regulator</fullName>
    </submittedName>
</protein>
<dbReference type="Pfam" id="PF00158">
    <property type="entry name" value="Sigma54_activat"/>
    <property type="match status" value="1"/>
</dbReference>
<dbReference type="EMBL" id="JAUDCG010000012">
    <property type="protein sequence ID" value="MDM8156758.1"/>
    <property type="molecule type" value="Genomic_DNA"/>
</dbReference>
<dbReference type="InterPro" id="IPR036662">
    <property type="entry name" value="PTS_EIIA_man-typ_sf"/>
</dbReference>
<organism evidence="7 8">
    <name type="scientific">Amedibacillus dolichus</name>
    <dbReference type="NCBI Taxonomy" id="31971"/>
    <lineage>
        <taxon>Bacteria</taxon>
        <taxon>Bacillati</taxon>
        <taxon>Bacillota</taxon>
        <taxon>Erysipelotrichia</taxon>
        <taxon>Erysipelotrichales</taxon>
        <taxon>Erysipelotrichaceae</taxon>
        <taxon>Amedibacillus</taxon>
    </lineage>
</organism>
<dbReference type="InterPro" id="IPR004701">
    <property type="entry name" value="PTS_EIIA_man-typ"/>
</dbReference>
<keyword evidence="8" id="KW-1185">Reference proteome</keyword>
<dbReference type="SUPFAM" id="SSF52540">
    <property type="entry name" value="P-loop containing nucleoside triphosphate hydrolases"/>
    <property type="match status" value="1"/>
</dbReference>
<keyword evidence="3" id="KW-0067">ATP-binding</keyword>
<dbReference type="InterPro" id="IPR036388">
    <property type="entry name" value="WH-like_DNA-bd_sf"/>
</dbReference>
<evidence type="ECO:0000256" key="2">
    <source>
        <dbReference type="ARBA" id="ARBA00022741"/>
    </source>
</evidence>
<evidence type="ECO:0000256" key="1">
    <source>
        <dbReference type="ARBA" id="ARBA00022679"/>
    </source>
</evidence>
<dbReference type="PANTHER" id="PTHR32071:SF38">
    <property type="entry name" value="PSP OPERON TRANSCRIPTIONAL ACTIVATOR"/>
    <property type="match status" value="1"/>
</dbReference>
<evidence type="ECO:0000313" key="8">
    <source>
        <dbReference type="Proteomes" id="UP001529340"/>
    </source>
</evidence>
<dbReference type="PANTHER" id="PTHR32071">
    <property type="entry name" value="TRANSCRIPTIONAL REGULATORY PROTEIN"/>
    <property type="match status" value="1"/>
</dbReference>
<dbReference type="Gene3D" id="3.40.50.510">
    <property type="entry name" value="Phosphotransferase system, mannose-type IIA component"/>
    <property type="match status" value="1"/>
</dbReference>
<evidence type="ECO:0000259" key="4">
    <source>
        <dbReference type="PROSITE" id="PS50045"/>
    </source>
</evidence>
<name>A0ABT7UAU7_9FIRM</name>
<dbReference type="SUPFAM" id="SSF53062">
    <property type="entry name" value="PTS system fructose IIA component-like"/>
    <property type="match status" value="1"/>
</dbReference>
<dbReference type="PROSITE" id="PS50045">
    <property type="entry name" value="SIGMA54_INTERACT_4"/>
    <property type="match status" value="1"/>
</dbReference>
<dbReference type="Pfam" id="PF00874">
    <property type="entry name" value="PRD"/>
    <property type="match status" value="1"/>
</dbReference>
<dbReference type="SUPFAM" id="SSF63520">
    <property type="entry name" value="PTS-regulatory domain, PRD"/>
    <property type="match status" value="1"/>
</dbReference>
<dbReference type="Gene3D" id="1.10.1790.10">
    <property type="entry name" value="PRD domain"/>
    <property type="match status" value="1"/>
</dbReference>
<reference evidence="7 8" key="3">
    <citation type="submission" date="2023-06" db="EMBL/GenBank/DDBJ databases">
        <authorList>
            <person name="Zeman M."/>
            <person name="Kubasova T."/>
            <person name="Jahodarova E."/>
            <person name="Nykrynova M."/>
            <person name="Rychlik I."/>
        </authorList>
    </citation>
    <scope>NUCLEOTIDE SEQUENCE [LARGE SCALE GENOMIC DNA]</scope>
    <source>
        <strain evidence="7 8">ET39</strain>
    </source>
</reference>
<dbReference type="Proteomes" id="UP001529340">
    <property type="component" value="Unassembled WGS sequence"/>
</dbReference>
<proteinExistence type="predicted"/>
<dbReference type="Gene3D" id="3.40.50.300">
    <property type="entry name" value="P-loop containing nucleotide triphosphate hydrolases"/>
    <property type="match status" value="1"/>
</dbReference>
<accession>A0ABT7UAU7</accession>
<dbReference type="InterPro" id="IPR058031">
    <property type="entry name" value="AAA_lid_NorR"/>
</dbReference>
<gene>
    <name evidence="7" type="ORF">QUV96_03790</name>
</gene>